<accession>A0A4Z1P5E3</accession>
<protein>
    <submittedName>
        <fullName evidence="2">NADH:flavin oxidoreductase/NADH oxidase family protein</fullName>
    </submittedName>
</protein>
<dbReference type="Proteomes" id="UP000298493">
    <property type="component" value="Unassembled WGS sequence"/>
</dbReference>
<organism evidence="2 3">
    <name type="scientific">Venturia nashicola</name>
    <dbReference type="NCBI Taxonomy" id="86259"/>
    <lineage>
        <taxon>Eukaryota</taxon>
        <taxon>Fungi</taxon>
        <taxon>Dikarya</taxon>
        <taxon>Ascomycota</taxon>
        <taxon>Pezizomycotina</taxon>
        <taxon>Dothideomycetes</taxon>
        <taxon>Pleosporomycetidae</taxon>
        <taxon>Venturiales</taxon>
        <taxon>Venturiaceae</taxon>
        <taxon>Venturia</taxon>
    </lineage>
</organism>
<dbReference type="AlphaFoldDB" id="A0A4Z1P5E3"/>
<feature type="domain" description="NADH:flavin oxidoreductase/NADH oxidase N-terminal" evidence="1">
    <location>
        <begin position="1"/>
        <end position="320"/>
    </location>
</feature>
<comment type="caution">
    <text evidence="2">The sequence shown here is derived from an EMBL/GenBank/DDBJ whole genome shotgun (WGS) entry which is preliminary data.</text>
</comment>
<dbReference type="GO" id="GO:0010181">
    <property type="term" value="F:FMN binding"/>
    <property type="evidence" value="ECO:0007669"/>
    <property type="project" value="InterPro"/>
</dbReference>
<sequence length="352" mass="39296">MAPLTRSRADEHNVPTLPIVKEYYEQRASVPGTLIITEATFISPQAGGYDRVPGIWNPEQIKAWKEVADAVHAKGSFIFMQLWALGRVAEPDVLKKKGFKVVSSSPLPIAEGKDPSHALTEGEIQEYIYHYTVAAKNAIEAGFDGVELHGANGYLPDQFLQDVINSRTDQWGGNIENRARFHLEITKALIGAVGKEKVGVRLSPFTQFAPGNKRMDDPRPTFTYLIHALKHLDIAFLDLIEPRLGDTGPVDGIYAGQGGLDFAIEAWGTDKPVLVAGGITAKKAEEMVERKYKEFQVIPTFGRFFISTPDLPFRVQKGIEFNPYDRPTFYTEGPKGYIDYPFSEEWKAMTKF</sequence>
<evidence type="ECO:0000259" key="1">
    <source>
        <dbReference type="Pfam" id="PF00724"/>
    </source>
</evidence>
<evidence type="ECO:0000313" key="2">
    <source>
        <dbReference type="EMBL" id="TID19583.1"/>
    </source>
</evidence>
<gene>
    <name evidence="2" type="ORF">E6O75_ATG06921</name>
</gene>
<dbReference type="PANTHER" id="PTHR22893:SF91">
    <property type="entry name" value="NADPH DEHYDROGENASE 2-RELATED"/>
    <property type="match status" value="1"/>
</dbReference>
<dbReference type="Gene3D" id="3.20.20.70">
    <property type="entry name" value="Aldolase class I"/>
    <property type="match status" value="1"/>
</dbReference>
<dbReference type="GO" id="GO:0003959">
    <property type="term" value="F:NADPH dehydrogenase activity"/>
    <property type="evidence" value="ECO:0007669"/>
    <property type="project" value="TreeGrafter"/>
</dbReference>
<dbReference type="FunFam" id="3.20.20.70:FF:000138">
    <property type="entry name" value="NADPH dehydrogenase 1"/>
    <property type="match status" value="1"/>
</dbReference>
<dbReference type="EMBL" id="SNSC02000012">
    <property type="protein sequence ID" value="TID19583.1"/>
    <property type="molecule type" value="Genomic_DNA"/>
</dbReference>
<dbReference type="STRING" id="86259.A0A4Z1P5E3"/>
<evidence type="ECO:0000313" key="3">
    <source>
        <dbReference type="Proteomes" id="UP000298493"/>
    </source>
</evidence>
<dbReference type="InterPro" id="IPR045247">
    <property type="entry name" value="Oye-like"/>
</dbReference>
<proteinExistence type="predicted"/>
<dbReference type="OrthoDB" id="276546at2759"/>
<dbReference type="Pfam" id="PF00724">
    <property type="entry name" value="Oxidored_FMN"/>
    <property type="match status" value="1"/>
</dbReference>
<dbReference type="SUPFAM" id="SSF51395">
    <property type="entry name" value="FMN-linked oxidoreductases"/>
    <property type="match status" value="1"/>
</dbReference>
<name>A0A4Z1P5E3_9PEZI</name>
<dbReference type="PANTHER" id="PTHR22893">
    <property type="entry name" value="NADH OXIDOREDUCTASE-RELATED"/>
    <property type="match status" value="1"/>
</dbReference>
<dbReference type="InterPro" id="IPR013785">
    <property type="entry name" value="Aldolase_TIM"/>
</dbReference>
<dbReference type="InterPro" id="IPR001155">
    <property type="entry name" value="OxRdtase_FMN_N"/>
</dbReference>
<reference evidence="2 3" key="1">
    <citation type="submission" date="2019-04" db="EMBL/GenBank/DDBJ databases">
        <title>High contiguity whole genome sequence and gene annotation resource for two Venturia nashicola isolates.</title>
        <authorList>
            <person name="Prokchorchik M."/>
            <person name="Won K."/>
            <person name="Lee Y."/>
            <person name="Choi E.D."/>
            <person name="Segonzac C."/>
            <person name="Sohn K.H."/>
        </authorList>
    </citation>
    <scope>NUCLEOTIDE SEQUENCE [LARGE SCALE GENOMIC DNA]</scope>
    <source>
        <strain evidence="2 3">PRI2</strain>
    </source>
</reference>
<dbReference type="CDD" id="cd02933">
    <property type="entry name" value="OYE_like_FMN"/>
    <property type="match status" value="1"/>
</dbReference>
<keyword evidence="3" id="KW-1185">Reference proteome</keyword>